<dbReference type="InterPro" id="IPR018763">
    <property type="entry name" value="DUF2334"/>
</dbReference>
<dbReference type="CDD" id="cd11374">
    <property type="entry name" value="CE4_u10"/>
    <property type="match status" value="1"/>
</dbReference>
<dbReference type="Gene3D" id="3.20.20.370">
    <property type="entry name" value="Glycoside hydrolase/deacetylase"/>
    <property type="match status" value="1"/>
</dbReference>
<keyword evidence="2" id="KW-1185">Reference proteome</keyword>
<reference evidence="2" key="1">
    <citation type="journal article" date="2019" name="Int. J. Syst. Evol. Microbiol.">
        <title>The Global Catalogue of Microorganisms (GCM) 10K type strain sequencing project: providing services to taxonomists for standard genome sequencing and annotation.</title>
        <authorList>
            <consortium name="The Broad Institute Genomics Platform"/>
            <consortium name="The Broad Institute Genome Sequencing Center for Infectious Disease"/>
            <person name="Wu L."/>
            <person name="Ma J."/>
        </authorList>
    </citation>
    <scope>NUCLEOTIDE SEQUENCE [LARGE SCALE GENOMIC DNA]</scope>
    <source>
        <strain evidence="2">KCTC 22280</strain>
    </source>
</reference>
<dbReference type="Pfam" id="PF10096">
    <property type="entry name" value="DUF2334"/>
    <property type="match status" value="1"/>
</dbReference>
<dbReference type="InterPro" id="IPR011330">
    <property type="entry name" value="Glyco_hydro/deAcase_b/a-brl"/>
</dbReference>
<evidence type="ECO:0008006" key="3">
    <source>
        <dbReference type="Google" id="ProtNLM"/>
    </source>
</evidence>
<evidence type="ECO:0000313" key="1">
    <source>
        <dbReference type="EMBL" id="GGY73410.1"/>
    </source>
</evidence>
<dbReference type="SUPFAM" id="SSF88713">
    <property type="entry name" value="Glycoside hydrolase/deacetylase"/>
    <property type="match status" value="1"/>
</dbReference>
<comment type="caution">
    <text evidence="1">The sequence shown here is derived from an EMBL/GenBank/DDBJ whole genome shotgun (WGS) entry which is preliminary data.</text>
</comment>
<accession>A0ABQ3B4E2</accession>
<dbReference type="EMBL" id="BMXV01000004">
    <property type="protein sequence ID" value="GGY73410.1"/>
    <property type="molecule type" value="Genomic_DNA"/>
</dbReference>
<sequence length="239" mass="27225">MNVCGNRLEALISIHDVMPETRQRVQALLDRMPASVPARSVLLLVVPGRDWSAGDRAWLASLQRQGYPLAGHGWCHQCAPPRTVYHRLHSALLSRDAAEHLSLDTDSIAALIRASYLWFEQQGLEPPELYVPPAWALGPMRRPALRRLPFRYYETLTGIYDAERDRFFRMPVIGFEADTTVRALMLRLINNVQLCLARWRRQPVRIAIHPYDAELHLPQDLQAALVSVQNALSLSLPRL</sequence>
<proteinExistence type="predicted"/>
<organism evidence="1 2">
    <name type="scientific">Marinobacter zhanjiangensis</name>
    <dbReference type="NCBI Taxonomy" id="578215"/>
    <lineage>
        <taxon>Bacteria</taxon>
        <taxon>Pseudomonadati</taxon>
        <taxon>Pseudomonadota</taxon>
        <taxon>Gammaproteobacteria</taxon>
        <taxon>Pseudomonadales</taxon>
        <taxon>Marinobacteraceae</taxon>
        <taxon>Marinobacter</taxon>
    </lineage>
</organism>
<dbReference type="Proteomes" id="UP000601597">
    <property type="component" value="Unassembled WGS sequence"/>
</dbReference>
<evidence type="ECO:0000313" key="2">
    <source>
        <dbReference type="Proteomes" id="UP000601597"/>
    </source>
</evidence>
<protein>
    <recommendedName>
        <fullName evidence="3">Polysaccharide deacetylase</fullName>
    </recommendedName>
</protein>
<gene>
    <name evidence="1" type="ORF">GCM10007071_20720</name>
</gene>
<dbReference type="RefSeq" id="WP_189576074.1">
    <property type="nucleotide sequence ID" value="NZ_BMXV01000004.1"/>
</dbReference>
<name>A0ABQ3B4E2_9GAMM</name>